<dbReference type="Proteomes" id="UP000676336">
    <property type="component" value="Unassembled WGS sequence"/>
</dbReference>
<organism evidence="1 2">
    <name type="scientific">Rotaria magnacalcarata</name>
    <dbReference type="NCBI Taxonomy" id="392030"/>
    <lineage>
        <taxon>Eukaryota</taxon>
        <taxon>Metazoa</taxon>
        <taxon>Spiralia</taxon>
        <taxon>Gnathifera</taxon>
        <taxon>Rotifera</taxon>
        <taxon>Eurotatoria</taxon>
        <taxon>Bdelloidea</taxon>
        <taxon>Philodinida</taxon>
        <taxon>Philodinidae</taxon>
        <taxon>Rotaria</taxon>
    </lineage>
</organism>
<dbReference type="AlphaFoldDB" id="A0A8S3HPD4"/>
<dbReference type="EMBL" id="CAJOBI010321219">
    <property type="protein sequence ID" value="CAF5185400.1"/>
    <property type="molecule type" value="Genomic_DNA"/>
</dbReference>
<feature type="non-terminal residue" evidence="1">
    <location>
        <position position="1"/>
    </location>
</feature>
<comment type="caution">
    <text evidence="1">The sequence shown here is derived from an EMBL/GenBank/DDBJ whole genome shotgun (WGS) entry which is preliminary data.</text>
</comment>
<evidence type="ECO:0000313" key="1">
    <source>
        <dbReference type="EMBL" id="CAF5185400.1"/>
    </source>
</evidence>
<accession>A0A8S3HPD4</accession>
<reference evidence="1" key="1">
    <citation type="submission" date="2021-02" db="EMBL/GenBank/DDBJ databases">
        <authorList>
            <person name="Nowell W R."/>
        </authorList>
    </citation>
    <scope>NUCLEOTIDE SEQUENCE</scope>
</reference>
<proteinExistence type="predicted"/>
<protein>
    <submittedName>
        <fullName evidence="1">Uncharacterized protein</fullName>
    </submittedName>
</protein>
<sequence length="242" mass="26747">MFYFVLETIEKYVLYFIEGKQALRTSNITQKQLRQKRQPFGTNPNDPYYAYNPDYMGGNMPNVQLYQNNVNNGQPSSCTCNCGEMSYGTSVTCTNPQICVAYCLQMYPGQCTLINTYGCCGSSCKYFQSQSFQSRFCTCNCGGQQFFSPTDTCSSSQSCLILCRSKYPQACMTITTEACCGTDCQTYSQAIANSCACQCQGDTYYPSPRCSSPERCISMCMTMYGTCTVGQTEGCCGTSCSS</sequence>
<evidence type="ECO:0000313" key="2">
    <source>
        <dbReference type="Proteomes" id="UP000676336"/>
    </source>
</evidence>
<name>A0A8S3HPD4_9BILA</name>
<gene>
    <name evidence="1" type="ORF">SMN809_LOCUS70321</name>
</gene>